<feature type="compositionally biased region" description="Low complexity" evidence="1">
    <location>
        <begin position="489"/>
        <end position="502"/>
    </location>
</feature>
<dbReference type="OrthoDB" id="5204833at2759"/>
<organism evidence="2 3">
    <name type="scientific">Penicillium argentinense</name>
    <dbReference type="NCBI Taxonomy" id="1131581"/>
    <lineage>
        <taxon>Eukaryota</taxon>
        <taxon>Fungi</taxon>
        <taxon>Dikarya</taxon>
        <taxon>Ascomycota</taxon>
        <taxon>Pezizomycotina</taxon>
        <taxon>Eurotiomycetes</taxon>
        <taxon>Eurotiomycetidae</taxon>
        <taxon>Eurotiales</taxon>
        <taxon>Aspergillaceae</taxon>
        <taxon>Penicillium</taxon>
    </lineage>
</organism>
<dbReference type="Proteomes" id="UP001149074">
    <property type="component" value="Unassembled WGS sequence"/>
</dbReference>
<feature type="compositionally biased region" description="Polar residues" evidence="1">
    <location>
        <begin position="77"/>
        <end position="105"/>
    </location>
</feature>
<accession>A0A9W9JXR0</accession>
<reference evidence="2" key="1">
    <citation type="submission" date="2022-11" db="EMBL/GenBank/DDBJ databases">
        <authorList>
            <person name="Petersen C."/>
        </authorList>
    </citation>
    <scope>NUCLEOTIDE SEQUENCE</scope>
    <source>
        <strain evidence="2">IBT 30761</strain>
    </source>
</reference>
<evidence type="ECO:0008006" key="4">
    <source>
        <dbReference type="Google" id="ProtNLM"/>
    </source>
</evidence>
<gene>
    <name evidence="2" type="ORF">N7532_010525</name>
</gene>
<name>A0A9W9JXR0_9EURO</name>
<feature type="region of interest" description="Disordered" evidence="1">
    <location>
        <begin position="208"/>
        <end position="230"/>
    </location>
</feature>
<feature type="compositionally biased region" description="Basic and acidic residues" evidence="1">
    <location>
        <begin position="138"/>
        <end position="152"/>
    </location>
</feature>
<sequence>MSVRRSARLRSSQTPEVSPLAAPTLASPEVPWSLDLSVTDSPLFRKAQESTPQPEMARLASVQERDETPADEAPVRTPSTKKQIPVKTPTTSKRQTEAKTPTTGSAVRPPREEMHPSKAHPSTTKQADSGLILGFNPIKKDADGNVVKEESTPSKSKASPAPTQFGTPGYEFKFSQDAQLSDEAKRLMDTVRAEAAQIREKMIMDKANENGQSETTHGERKIAKPKGKAGRFSDVHMAEFKKMDSIANHPSSFRAAPGRFEPVTKSLKRTKSKAQLDEPEPSNNSSNSSPSRSPLKPPTAATPAAANAKRVKHNPANEKPATQAEANQPVQFNPAQLKQEKTPRKPAGPRPRSAIRNSFMTPTRASMAHTTSASLKAPKTSLIPSLARSPETRALASPRTPRTEFNPRIKGGLPTLDGLKSILRRRQPLFSRDPAKIAAGTHVAAPDFNPDSIFAEQEDVADSAPTPSPKKHVEFTPSVKSRHQLAEASPSRSRIPTTPSRTKLSDIVYPALPTLTPDQKATASEPSNDQPAASPTIRHVRKSNVDEQTAAYPEIPVIAHGIAHGIGNKKRHRDEVDDDTDNSENVPPADSQPDERSVKRIKATPSPVKAQPAKTPSRTPSGRVGTPASSKQKPRGVLSLSRLNMLAKPKGRA</sequence>
<feature type="region of interest" description="Disordered" evidence="1">
    <location>
        <begin position="517"/>
        <end position="540"/>
    </location>
</feature>
<feature type="compositionally biased region" description="Polar residues" evidence="1">
    <location>
        <begin position="517"/>
        <end position="533"/>
    </location>
</feature>
<dbReference type="GeneID" id="81361995"/>
<comment type="caution">
    <text evidence="2">The sequence shown here is derived from an EMBL/GenBank/DDBJ whole genome shotgun (WGS) entry which is preliminary data.</text>
</comment>
<keyword evidence="3" id="KW-1185">Reference proteome</keyword>
<protein>
    <recommendedName>
        <fullName evidence="4">Erythromycin esterase</fullName>
    </recommendedName>
</protein>
<reference evidence="2" key="2">
    <citation type="journal article" date="2023" name="IMA Fungus">
        <title>Comparative genomic study of the Penicillium genus elucidates a diverse pangenome and 15 lateral gene transfer events.</title>
        <authorList>
            <person name="Petersen C."/>
            <person name="Sorensen T."/>
            <person name="Nielsen M.R."/>
            <person name="Sondergaard T.E."/>
            <person name="Sorensen J.L."/>
            <person name="Fitzpatrick D.A."/>
            <person name="Frisvad J.C."/>
            <person name="Nielsen K.L."/>
        </authorList>
    </citation>
    <scope>NUCLEOTIDE SEQUENCE</scope>
    <source>
        <strain evidence="2">IBT 30761</strain>
    </source>
</reference>
<evidence type="ECO:0000313" key="2">
    <source>
        <dbReference type="EMBL" id="KAJ5085754.1"/>
    </source>
</evidence>
<proteinExistence type="predicted"/>
<feature type="compositionally biased region" description="Polar residues" evidence="1">
    <location>
        <begin position="355"/>
        <end position="374"/>
    </location>
</feature>
<feature type="region of interest" description="Disordered" evidence="1">
    <location>
        <begin position="1"/>
        <end position="31"/>
    </location>
</feature>
<feature type="region of interest" description="Disordered" evidence="1">
    <location>
        <begin position="566"/>
        <end position="653"/>
    </location>
</feature>
<dbReference type="RefSeq" id="XP_056470432.1">
    <property type="nucleotide sequence ID" value="XM_056623016.1"/>
</dbReference>
<feature type="compositionally biased region" description="Low complexity" evidence="1">
    <location>
        <begin position="153"/>
        <end position="163"/>
    </location>
</feature>
<evidence type="ECO:0000256" key="1">
    <source>
        <dbReference type="SAM" id="MobiDB-lite"/>
    </source>
</evidence>
<evidence type="ECO:0000313" key="3">
    <source>
        <dbReference type="Proteomes" id="UP001149074"/>
    </source>
</evidence>
<feature type="region of interest" description="Disordered" evidence="1">
    <location>
        <begin position="43"/>
        <end position="169"/>
    </location>
</feature>
<feature type="compositionally biased region" description="Polar residues" evidence="1">
    <location>
        <begin position="324"/>
        <end position="336"/>
    </location>
</feature>
<dbReference type="AlphaFoldDB" id="A0A9W9JXR0"/>
<feature type="compositionally biased region" description="Low complexity" evidence="1">
    <location>
        <begin position="281"/>
        <end position="308"/>
    </location>
</feature>
<feature type="region of interest" description="Disordered" evidence="1">
    <location>
        <begin position="458"/>
        <end position="504"/>
    </location>
</feature>
<dbReference type="EMBL" id="JAPQKI010000010">
    <property type="protein sequence ID" value="KAJ5085754.1"/>
    <property type="molecule type" value="Genomic_DNA"/>
</dbReference>
<feature type="region of interest" description="Disordered" evidence="1">
    <location>
        <begin position="246"/>
        <end position="412"/>
    </location>
</feature>